<feature type="domain" description="PIN" evidence="9">
    <location>
        <begin position="1"/>
        <end position="120"/>
    </location>
</feature>
<sequence>MLDTNIVSHLIRAPGGVVARRVEAVGSDQLCISALVASELRYGAVKKRSERLSSLIENVLERLDVLAYEVAATVHYADIRDQLTRDGNLIGPMDLLIAAHARALDLTFVTDNTGEFSRVTGLKLENWLVDQEMVP</sequence>
<dbReference type="PANTHER" id="PTHR33653:SF1">
    <property type="entry name" value="RIBONUCLEASE VAPC2"/>
    <property type="match status" value="1"/>
</dbReference>
<dbReference type="InterPro" id="IPR002716">
    <property type="entry name" value="PIN_dom"/>
</dbReference>
<protein>
    <recommendedName>
        <fullName evidence="8">Ribonuclease VapC</fullName>
        <shortName evidence="8">RNase VapC</shortName>
        <ecNumber evidence="8">3.1.-.-</ecNumber>
    </recommendedName>
    <alternativeName>
        <fullName evidence="8">Toxin VapC</fullName>
    </alternativeName>
</protein>
<dbReference type="EC" id="3.1.-.-" evidence="8"/>
<dbReference type="Pfam" id="PF01850">
    <property type="entry name" value="PIN"/>
    <property type="match status" value="1"/>
</dbReference>
<keyword evidence="8" id="KW-0800">Toxin</keyword>
<accession>A0A1C7P5E0</accession>
<keyword evidence="11" id="KW-1185">Reference proteome</keyword>
<evidence type="ECO:0000256" key="8">
    <source>
        <dbReference type="HAMAP-Rule" id="MF_00265"/>
    </source>
</evidence>
<organism evidence="10 11">
    <name type="scientific">Pararhizobium polonicum</name>
    <dbReference type="NCBI Taxonomy" id="1612624"/>
    <lineage>
        <taxon>Bacteria</taxon>
        <taxon>Pseudomonadati</taxon>
        <taxon>Pseudomonadota</taxon>
        <taxon>Alphaproteobacteria</taxon>
        <taxon>Hyphomicrobiales</taxon>
        <taxon>Rhizobiaceae</taxon>
        <taxon>Rhizobium/Agrobacterium group</taxon>
        <taxon>Pararhizobium</taxon>
    </lineage>
</organism>
<feature type="binding site" evidence="8">
    <location>
        <position position="94"/>
    </location>
    <ligand>
        <name>Mg(2+)</name>
        <dbReference type="ChEBI" id="CHEBI:18420"/>
    </ligand>
</feature>
<evidence type="ECO:0000259" key="9">
    <source>
        <dbReference type="Pfam" id="PF01850"/>
    </source>
</evidence>
<dbReference type="AlphaFoldDB" id="A0A1C7P5E0"/>
<keyword evidence="5 8" id="KW-0378">Hydrolase</keyword>
<dbReference type="PATRIC" id="fig|1612624.7.peg.1483"/>
<dbReference type="EMBL" id="LGLV01000005">
    <property type="protein sequence ID" value="OBZ96468.1"/>
    <property type="molecule type" value="Genomic_DNA"/>
</dbReference>
<dbReference type="CDD" id="cd18748">
    <property type="entry name" value="PIN_VapC4-5_FitB-like"/>
    <property type="match status" value="1"/>
</dbReference>
<gene>
    <name evidence="8" type="primary">vapC</name>
    <name evidence="10" type="ORF">ADU59_07035</name>
</gene>
<dbReference type="GO" id="GO:0004540">
    <property type="term" value="F:RNA nuclease activity"/>
    <property type="evidence" value="ECO:0007669"/>
    <property type="project" value="InterPro"/>
</dbReference>
<evidence type="ECO:0000256" key="7">
    <source>
        <dbReference type="ARBA" id="ARBA00038093"/>
    </source>
</evidence>
<evidence type="ECO:0000256" key="4">
    <source>
        <dbReference type="ARBA" id="ARBA00022723"/>
    </source>
</evidence>
<dbReference type="GO" id="GO:0000287">
    <property type="term" value="F:magnesium ion binding"/>
    <property type="evidence" value="ECO:0007669"/>
    <property type="project" value="UniProtKB-UniRule"/>
</dbReference>
<dbReference type="SUPFAM" id="SSF88723">
    <property type="entry name" value="PIN domain-like"/>
    <property type="match status" value="1"/>
</dbReference>
<evidence type="ECO:0000256" key="2">
    <source>
        <dbReference type="ARBA" id="ARBA00022649"/>
    </source>
</evidence>
<evidence type="ECO:0000256" key="1">
    <source>
        <dbReference type="ARBA" id="ARBA00001946"/>
    </source>
</evidence>
<feature type="binding site" evidence="8">
    <location>
        <position position="3"/>
    </location>
    <ligand>
        <name>Mg(2+)</name>
        <dbReference type="ChEBI" id="CHEBI:18420"/>
    </ligand>
</feature>
<comment type="caution">
    <text evidence="10">The sequence shown here is derived from an EMBL/GenBank/DDBJ whole genome shotgun (WGS) entry which is preliminary data.</text>
</comment>
<proteinExistence type="inferred from homology"/>
<dbReference type="GO" id="GO:0090729">
    <property type="term" value="F:toxin activity"/>
    <property type="evidence" value="ECO:0007669"/>
    <property type="project" value="UniProtKB-KW"/>
</dbReference>
<evidence type="ECO:0000256" key="5">
    <source>
        <dbReference type="ARBA" id="ARBA00022801"/>
    </source>
</evidence>
<dbReference type="STRING" id="1612624.ADU59_07035"/>
<evidence type="ECO:0000256" key="6">
    <source>
        <dbReference type="ARBA" id="ARBA00022842"/>
    </source>
</evidence>
<evidence type="ECO:0000313" key="10">
    <source>
        <dbReference type="EMBL" id="OBZ96468.1"/>
    </source>
</evidence>
<reference evidence="10 11" key="1">
    <citation type="journal article" date="2016" name="Syst. Appl. Microbiol.">
        <title>Pararhizobium polonicum sp. nov. isolated from tumors on stone fruit rootstocks.</title>
        <authorList>
            <person name="Pulawska J."/>
            <person name="Kuzmanovic N."/>
            <person name="Willems A."/>
            <person name="Pothier J.F."/>
        </authorList>
    </citation>
    <scope>NUCLEOTIDE SEQUENCE [LARGE SCALE GENOMIC DNA]</scope>
    <source>
        <strain evidence="10 11">F5.1</strain>
    </source>
</reference>
<keyword evidence="4 8" id="KW-0479">Metal-binding</keyword>
<dbReference type="PANTHER" id="PTHR33653">
    <property type="entry name" value="RIBONUCLEASE VAPC2"/>
    <property type="match status" value="1"/>
</dbReference>
<evidence type="ECO:0000313" key="11">
    <source>
        <dbReference type="Proteomes" id="UP000093111"/>
    </source>
</evidence>
<evidence type="ECO:0000256" key="3">
    <source>
        <dbReference type="ARBA" id="ARBA00022722"/>
    </source>
</evidence>
<dbReference type="GO" id="GO:0016787">
    <property type="term" value="F:hydrolase activity"/>
    <property type="evidence" value="ECO:0007669"/>
    <property type="project" value="UniProtKB-KW"/>
</dbReference>
<dbReference type="Gene3D" id="3.40.50.1010">
    <property type="entry name" value="5'-nuclease"/>
    <property type="match status" value="1"/>
</dbReference>
<comment type="cofactor">
    <cofactor evidence="1 8">
        <name>Mg(2+)</name>
        <dbReference type="ChEBI" id="CHEBI:18420"/>
    </cofactor>
</comment>
<dbReference type="OrthoDB" id="9796690at2"/>
<comment type="similarity">
    <text evidence="7 8">Belongs to the PINc/VapC protein family.</text>
</comment>
<dbReference type="InterPro" id="IPR029060">
    <property type="entry name" value="PIN-like_dom_sf"/>
</dbReference>
<keyword evidence="3 8" id="KW-0540">Nuclease</keyword>
<dbReference type="InterPro" id="IPR050556">
    <property type="entry name" value="Type_II_TA_system_RNase"/>
</dbReference>
<name>A0A1C7P5E0_9HYPH</name>
<dbReference type="Proteomes" id="UP000093111">
    <property type="component" value="Unassembled WGS sequence"/>
</dbReference>
<dbReference type="HAMAP" id="MF_00265">
    <property type="entry name" value="VapC_Nob1"/>
    <property type="match status" value="1"/>
</dbReference>
<comment type="function">
    <text evidence="8">Toxic component of a toxin-antitoxin (TA) system. An RNase.</text>
</comment>
<keyword evidence="6 8" id="KW-0460">Magnesium</keyword>
<keyword evidence="2 8" id="KW-1277">Toxin-antitoxin system</keyword>
<dbReference type="InterPro" id="IPR022907">
    <property type="entry name" value="VapC_family"/>
</dbReference>